<proteinExistence type="predicted"/>
<accession>A0A7M7PHD2</accession>
<name>A0A7M7PHD2_STRPU</name>
<dbReference type="GeneID" id="115928566"/>
<sequence length="183" mass="20772">MNKGKGKNNKIGVPDVNGELLTSQRDIEERWRQYVEELYARDNKPVALPLEMKDYVMADGVGPPLLPKEVRAAVCQLKEKRAAGEDNITAEMLKNMGEAGIMALTELCQQIYEQGIWPDDWTRSQLITIKKTTKAIRCEDHRTISLVSHASKVLLKVLYHRIEARSRDYIGIDQFGFRKGVGT</sequence>
<dbReference type="KEGG" id="spu:115928566"/>
<dbReference type="OMA" id="CEDHRTI"/>
<dbReference type="OrthoDB" id="414666at2759"/>
<protein>
    <submittedName>
        <fullName evidence="1">Uncharacterized protein</fullName>
    </submittedName>
</protein>
<dbReference type="InParanoid" id="A0A7M7PHD2"/>
<dbReference type="AlphaFoldDB" id="A0A7M7PHD2"/>
<evidence type="ECO:0000313" key="1">
    <source>
        <dbReference type="EnsemblMetazoa" id="XP_030851751"/>
    </source>
</evidence>
<reference evidence="2" key="1">
    <citation type="submission" date="2015-02" db="EMBL/GenBank/DDBJ databases">
        <title>Genome sequencing for Strongylocentrotus purpuratus.</title>
        <authorList>
            <person name="Murali S."/>
            <person name="Liu Y."/>
            <person name="Vee V."/>
            <person name="English A."/>
            <person name="Wang M."/>
            <person name="Skinner E."/>
            <person name="Han Y."/>
            <person name="Muzny D.M."/>
            <person name="Worley K.C."/>
            <person name="Gibbs R.A."/>
        </authorList>
    </citation>
    <scope>NUCLEOTIDE SEQUENCE</scope>
</reference>
<dbReference type="EnsemblMetazoa" id="XM_030995891">
    <property type="protein sequence ID" value="XP_030851751"/>
    <property type="gene ID" value="LOC115928566"/>
</dbReference>
<dbReference type="RefSeq" id="XP_030851751.1">
    <property type="nucleotide sequence ID" value="XM_030995891.1"/>
</dbReference>
<dbReference type="Proteomes" id="UP000007110">
    <property type="component" value="Unassembled WGS sequence"/>
</dbReference>
<evidence type="ECO:0000313" key="2">
    <source>
        <dbReference type="Proteomes" id="UP000007110"/>
    </source>
</evidence>
<organism evidence="1 2">
    <name type="scientific">Strongylocentrotus purpuratus</name>
    <name type="common">Purple sea urchin</name>
    <dbReference type="NCBI Taxonomy" id="7668"/>
    <lineage>
        <taxon>Eukaryota</taxon>
        <taxon>Metazoa</taxon>
        <taxon>Echinodermata</taxon>
        <taxon>Eleutherozoa</taxon>
        <taxon>Echinozoa</taxon>
        <taxon>Echinoidea</taxon>
        <taxon>Euechinoidea</taxon>
        <taxon>Echinacea</taxon>
        <taxon>Camarodonta</taxon>
        <taxon>Echinidea</taxon>
        <taxon>Strongylocentrotidae</taxon>
        <taxon>Strongylocentrotus</taxon>
    </lineage>
</organism>
<reference evidence="1" key="2">
    <citation type="submission" date="2021-01" db="UniProtKB">
        <authorList>
            <consortium name="EnsemblMetazoa"/>
        </authorList>
    </citation>
    <scope>IDENTIFICATION</scope>
</reference>
<keyword evidence="2" id="KW-1185">Reference proteome</keyword>
<dbReference type="PANTHER" id="PTHR19446">
    <property type="entry name" value="REVERSE TRANSCRIPTASES"/>
    <property type="match status" value="1"/>
</dbReference>